<dbReference type="GO" id="GO:0045892">
    <property type="term" value="P:negative regulation of DNA-templated transcription"/>
    <property type="evidence" value="ECO:0007669"/>
    <property type="project" value="InterPro"/>
</dbReference>
<gene>
    <name evidence="5" type="ORF">H9811_08145</name>
</gene>
<evidence type="ECO:0000313" key="5">
    <source>
        <dbReference type="EMBL" id="HIZ42518.1"/>
    </source>
</evidence>
<dbReference type="Pfam" id="PF03965">
    <property type="entry name" value="Penicillinase_R"/>
    <property type="match status" value="1"/>
</dbReference>
<dbReference type="SUPFAM" id="SSF46785">
    <property type="entry name" value="Winged helix' DNA-binding domain"/>
    <property type="match status" value="1"/>
</dbReference>
<keyword evidence="3" id="KW-0238">DNA-binding</keyword>
<evidence type="ECO:0000256" key="1">
    <source>
        <dbReference type="ARBA" id="ARBA00011046"/>
    </source>
</evidence>
<keyword evidence="4" id="KW-0804">Transcription</keyword>
<dbReference type="GO" id="GO:0003677">
    <property type="term" value="F:DNA binding"/>
    <property type="evidence" value="ECO:0007669"/>
    <property type="project" value="UniProtKB-KW"/>
</dbReference>
<comment type="caution">
    <text evidence="5">The sequence shown here is derived from an EMBL/GenBank/DDBJ whole genome shotgun (WGS) entry which is preliminary data.</text>
</comment>
<keyword evidence="2" id="KW-0805">Transcription regulation</keyword>
<proteinExistence type="inferred from homology"/>
<comment type="similarity">
    <text evidence="1">Belongs to the BlaI transcriptional regulatory family.</text>
</comment>
<accession>A0A9D2JAH5</accession>
<name>A0A9D2JAH5_9FIRM</name>
<dbReference type="Proteomes" id="UP000824048">
    <property type="component" value="Unassembled WGS sequence"/>
</dbReference>
<dbReference type="InterPro" id="IPR005650">
    <property type="entry name" value="BlaI_family"/>
</dbReference>
<dbReference type="EMBL" id="DXBP01000050">
    <property type="protein sequence ID" value="HIZ42518.1"/>
    <property type="molecule type" value="Genomic_DNA"/>
</dbReference>
<dbReference type="InterPro" id="IPR036390">
    <property type="entry name" value="WH_DNA-bd_sf"/>
</dbReference>
<evidence type="ECO:0000256" key="4">
    <source>
        <dbReference type="ARBA" id="ARBA00023163"/>
    </source>
</evidence>
<reference evidence="5" key="2">
    <citation type="submission" date="2021-04" db="EMBL/GenBank/DDBJ databases">
        <authorList>
            <person name="Gilroy R."/>
        </authorList>
    </citation>
    <scope>NUCLEOTIDE SEQUENCE</scope>
    <source>
        <strain evidence="5">ChiSxjej1B13-11774</strain>
    </source>
</reference>
<evidence type="ECO:0000313" key="6">
    <source>
        <dbReference type="Proteomes" id="UP000824048"/>
    </source>
</evidence>
<dbReference type="Gene3D" id="1.10.10.10">
    <property type="entry name" value="Winged helix-like DNA-binding domain superfamily/Winged helix DNA-binding domain"/>
    <property type="match status" value="1"/>
</dbReference>
<dbReference type="InterPro" id="IPR036388">
    <property type="entry name" value="WH-like_DNA-bd_sf"/>
</dbReference>
<reference evidence="5" key="1">
    <citation type="journal article" date="2021" name="PeerJ">
        <title>Extensive microbial diversity within the chicken gut microbiome revealed by metagenomics and culture.</title>
        <authorList>
            <person name="Gilroy R."/>
            <person name="Ravi A."/>
            <person name="Getino M."/>
            <person name="Pursley I."/>
            <person name="Horton D.L."/>
            <person name="Alikhan N.F."/>
            <person name="Baker D."/>
            <person name="Gharbi K."/>
            <person name="Hall N."/>
            <person name="Watson M."/>
            <person name="Adriaenssens E.M."/>
            <person name="Foster-Nyarko E."/>
            <person name="Jarju S."/>
            <person name="Secka A."/>
            <person name="Antonio M."/>
            <person name="Oren A."/>
            <person name="Chaudhuri R.R."/>
            <person name="La Ragione R."/>
            <person name="Hildebrand F."/>
            <person name="Pallen M.J."/>
        </authorList>
    </citation>
    <scope>NUCLEOTIDE SEQUENCE</scope>
    <source>
        <strain evidence="5">ChiSxjej1B13-11774</strain>
    </source>
</reference>
<organism evidence="5 6">
    <name type="scientific">Candidatus Gemmiger excrementigallinarum</name>
    <dbReference type="NCBI Taxonomy" id="2838609"/>
    <lineage>
        <taxon>Bacteria</taxon>
        <taxon>Bacillati</taxon>
        <taxon>Bacillota</taxon>
        <taxon>Clostridia</taxon>
        <taxon>Eubacteriales</taxon>
        <taxon>Gemmiger</taxon>
    </lineage>
</organism>
<protein>
    <submittedName>
        <fullName evidence="5">BlaI/MecI/CopY family transcriptional regulator</fullName>
    </submittedName>
</protein>
<sequence>MHLTKSEQQIMEIFWQADHPMAQTEVVSTCVDRKWKERSIFSMLNSLMEKGVLKEVGFVRSGKTYARTFEPAMSHAEYLAEVVSQQLPSSQYPELLAAMLKKVEMTPALQKELRAAVRENGQLN</sequence>
<dbReference type="AlphaFoldDB" id="A0A9D2JAH5"/>
<evidence type="ECO:0000256" key="3">
    <source>
        <dbReference type="ARBA" id="ARBA00023125"/>
    </source>
</evidence>
<evidence type="ECO:0000256" key="2">
    <source>
        <dbReference type="ARBA" id="ARBA00023015"/>
    </source>
</evidence>